<reference evidence="1" key="2">
    <citation type="journal article" date="2015" name="Data Brief">
        <title>Shoot transcriptome of the giant reed, Arundo donax.</title>
        <authorList>
            <person name="Barrero R.A."/>
            <person name="Guerrero F.D."/>
            <person name="Moolhuijzen P."/>
            <person name="Goolsby J.A."/>
            <person name="Tidwell J."/>
            <person name="Bellgard S.E."/>
            <person name="Bellgard M.I."/>
        </authorList>
    </citation>
    <scope>NUCLEOTIDE SEQUENCE</scope>
    <source>
        <tissue evidence="1">Shoot tissue taken approximately 20 cm above the soil surface</tissue>
    </source>
</reference>
<protein>
    <submittedName>
        <fullName evidence="1">Uncharacterized protein</fullName>
    </submittedName>
</protein>
<evidence type="ECO:0000313" key="1">
    <source>
        <dbReference type="EMBL" id="JAD84470.1"/>
    </source>
</evidence>
<dbReference type="EMBL" id="GBRH01213425">
    <property type="protein sequence ID" value="JAD84470.1"/>
    <property type="molecule type" value="Transcribed_RNA"/>
</dbReference>
<sequence length="37" mass="4347">MAAFQIKLHMSEICKGDICEHYTTDKHAKEIKLTFKH</sequence>
<name>A0A0A9DFP9_ARUDO</name>
<dbReference type="AlphaFoldDB" id="A0A0A9DFP9"/>
<proteinExistence type="predicted"/>
<organism evidence="1">
    <name type="scientific">Arundo donax</name>
    <name type="common">Giant reed</name>
    <name type="synonym">Donax arundinaceus</name>
    <dbReference type="NCBI Taxonomy" id="35708"/>
    <lineage>
        <taxon>Eukaryota</taxon>
        <taxon>Viridiplantae</taxon>
        <taxon>Streptophyta</taxon>
        <taxon>Embryophyta</taxon>
        <taxon>Tracheophyta</taxon>
        <taxon>Spermatophyta</taxon>
        <taxon>Magnoliopsida</taxon>
        <taxon>Liliopsida</taxon>
        <taxon>Poales</taxon>
        <taxon>Poaceae</taxon>
        <taxon>PACMAD clade</taxon>
        <taxon>Arundinoideae</taxon>
        <taxon>Arundineae</taxon>
        <taxon>Arundo</taxon>
    </lineage>
</organism>
<reference evidence="1" key="1">
    <citation type="submission" date="2014-09" db="EMBL/GenBank/DDBJ databases">
        <authorList>
            <person name="Magalhaes I.L.F."/>
            <person name="Oliveira U."/>
            <person name="Santos F.R."/>
            <person name="Vidigal T.H.D.A."/>
            <person name="Brescovit A.D."/>
            <person name="Santos A.J."/>
        </authorList>
    </citation>
    <scope>NUCLEOTIDE SEQUENCE</scope>
    <source>
        <tissue evidence="1">Shoot tissue taken approximately 20 cm above the soil surface</tissue>
    </source>
</reference>
<accession>A0A0A9DFP9</accession>